<protein>
    <submittedName>
        <fullName evidence="3">Acyltransferase</fullName>
    </submittedName>
</protein>
<evidence type="ECO:0000313" key="3">
    <source>
        <dbReference type="EMBL" id="QEL14598.1"/>
    </source>
</evidence>
<dbReference type="InterPro" id="IPR003010">
    <property type="entry name" value="C-N_Hydrolase"/>
</dbReference>
<dbReference type="Pfam" id="PF00795">
    <property type="entry name" value="CN_hydrolase"/>
    <property type="match status" value="1"/>
</dbReference>
<proteinExistence type="predicted"/>
<dbReference type="KEGG" id="lrs:PX52LOC_01489"/>
<keyword evidence="3" id="KW-0012">Acyltransferase</keyword>
<dbReference type="Proteomes" id="UP000324974">
    <property type="component" value="Chromosome"/>
</dbReference>
<sequence length="293" mass="32748">MTHDTFTIGLVQMKCAPDAATNLATAEAAIRDAAKAGAQIVCLPELFTGEYFCQTEDYHLFDKAEPIPGPSTDRLSAAAKANGVVVIGSLFEKRMPGVYHNTATVHDADGSFLGIYRKMHIPDDPMFLEKYYFTPGDVGWKVFDTKYAKVGTLVCWDQWYPEAARLTALQGAEVIFYPTAIGWHPKEKAEYGEAQHSAWETSMRGHAIANGIYVGAVNRVGHEVLVGDGLEFWGQSFVSDPFGRLLKRGSVAKEEIITMMCSRKLMEEVRRNWPFFRDRRIDYYGGLTKRVAD</sequence>
<keyword evidence="4" id="KW-1185">Reference proteome</keyword>
<reference evidence="4" key="1">
    <citation type="submission" date="2019-08" db="EMBL/GenBank/DDBJ databases">
        <title>Limnoglobus roseus gen. nov., sp. nov., a novel freshwater planctomycete with a giant genome from the family Gemmataceae.</title>
        <authorList>
            <person name="Kulichevskaya I.S."/>
            <person name="Naumoff D.G."/>
            <person name="Miroshnikov K."/>
            <person name="Ivanova A."/>
            <person name="Philippov D.A."/>
            <person name="Hakobyan A."/>
            <person name="Rijpstra I.C."/>
            <person name="Sinninghe Damste J.S."/>
            <person name="Liesack W."/>
            <person name="Dedysh S.N."/>
        </authorList>
    </citation>
    <scope>NUCLEOTIDE SEQUENCE [LARGE SCALE GENOMIC DNA]</scope>
    <source>
        <strain evidence="4">PX52</strain>
    </source>
</reference>
<keyword evidence="3" id="KW-0808">Transferase</keyword>
<dbReference type="PROSITE" id="PS50263">
    <property type="entry name" value="CN_HYDROLASE"/>
    <property type="match status" value="1"/>
</dbReference>
<organism evidence="3 4">
    <name type="scientific">Limnoglobus roseus</name>
    <dbReference type="NCBI Taxonomy" id="2598579"/>
    <lineage>
        <taxon>Bacteria</taxon>
        <taxon>Pseudomonadati</taxon>
        <taxon>Planctomycetota</taxon>
        <taxon>Planctomycetia</taxon>
        <taxon>Gemmatales</taxon>
        <taxon>Gemmataceae</taxon>
        <taxon>Limnoglobus</taxon>
    </lineage>
</organism>
<dbReference type="GO" id="GO:0033388">
    <property type="term" value="P:putrescine biosynthetic process from arginine"/>
    <property type="evidence" value="ECO:0007669"/>
    <property type="project" value="TreeGrafter"/>
</dbReference>
<dbReference type="PANTHER" id="PTHR43674">
    <property type="entry name" value="NITRILASE C965.09-RELATED"/>
    <property type="match status" value="1"/>
</dbReference>
<dbReference type="GO" id="GO:0016746">
    <property type="term" value="F:acyltransferase activity"/>
    <property type="evidence" value="ECO:0007669"/>
    <property type="project" value="UniProtKB-KW"/>
</dbReference>
<dbReference type="AlphaFoldDB" id="A0A5C1AC48"/>
<dbReference type="OrthoDB" id="2826359at2"/>
<feature type="domain" description="CN hydrolase" evidence="2">
    <location>
        <begin position="6"/>
        <end position="265"/>
    </location>
</feature>
<dbReference type="RefSeq" id="WP_149109483.1">
    <property type="nucleotide sequence ID" value="NZ_CP042425.1"/>
</dbReference>
<dbReference type="Gene3D" id="3.60.110.10">
    <property type="entry name" value="Carbon-nitrogen hydrolase"/>
    <property type="match status" value="1"/>
</dbReference>
<evidence type="ECO:0000259" key="2">
    <source>
        <dbReference type="PROSITE" id="PS50263"/>
    </source>
</evidence>
<dbReference type="CDD" id="cd07573">
    <property type="entry name" value="CPA"/>
    <property type="match status" value="1"/>
</dbReference>
<evidence type="ECO:0000256" key="1">
    <source>
        <dbReference type="ARBA" id="ARBA00022801"/>
    </source>
</evidence>
<dbReference type="EMBL" id="CP042425">
    <property type="protein sequence ID" value="QEL14598.1"/>
    <property type="molecule type" value="Genomic_DNA"/>
</dbReference>
<evidence type="ECO:0000313" key="4">
    <source>
        <dbReference type="Proteomes" id="UP000324974"/>
    </source>
</evidence>
<dbReference type="GO" id="GO:0050126">
    <property type="term" value="F:N-carbamoylputrescine amidase activity"/>
    <property type="evidence" value="ECO:0007669"/>
    <property type="project" value="TreeGrafter"/>
</dbReference>
<dbReference type="SUPFAM" id="SSF56317">
    <property type="entry name" value="Carbon-nitrogen hydrolase"/>
    <property type="match status" value="1"/>
</dbReference>
<accession>A0A5C1AC48</accession>
<dbReference type="InterPro" id="IPR050345">
    <property type="entry name" value="Aliph_Amidase/BUP"/>
</dbReference>
<dbReference type="PANTHER" id="PTHR43674:SF2">
    <property type="entry name" value="BETA-UREIDOPROPIONASE"/>
    <property type="match status" value="1"/>
</dbReference>
<name>A0A5C1AC48_9BACT</name>
<keyword evidence="1" id="KW-0378">Hydrolase</keyword>
<dbReference type="FunFam" id="3.60.110.10:FF:000010">
    <property type="entry name" value="Carbon-nitrogen hydrolase"/>
    <property type="match status" value="1"/>
</dbReference>
<dbReference type="InterPro" id="IPR036526">
    <property type="entry name" value="C-N_Hydrolase_sf"/>
</dbReference>
<gene>
    <name evidence="3" type="ORF">PX52LOC_01489</name>
</gene>